<reference evidence="2 5" key="3">
    <citation type="journal article" date="2019" name="Nat. Med.">
        <title>A library of human gut bacterial isolates paired with longitudinal multiomics data enables mechanistic microbiome research.</title>
        <authorList>
            <person name="Poyet M."/>
            <person name="Groussin M."/>
            <person name="Gibbons S.M."/>
            <person name="Avila-Pacheco J."/>
            <person name="Jiang X."/>
            <person name="Kearney S.M."/>
            <person name="Perrotta A.R."/>
            <person name="Berdy B."/>
            <person name="Zhao S."/>
            <person name="Lieberman T.D."/>
            <person name="Swanson P.K."/>
            <person name="Smith M."/>
            <person name="Roesemann S."/>
            <person name="Alexander J.E."/>
            <person name="Rich S.A."/>
            <person name="Livny J."/>
            <person name="Vlamakis H."/>
            <person name="Clish C."/>
            <person name="Bullock K."/>
            <person name="Deik A."/>
            <person name="Scott J."/>
            <person name="Pierce K.A."/>
            <person name="Xavier R.J."/>
            <person name="Alm E.J."/>
        </authorList>
    </citation>
    <scope>NUCLEOTIDE SEQUENCE [LARGE SCALE GENOMIC DNA]</scope>
    <source>
        <strain evidence="2 5">BIOML-A266</strain>
    </source>
</reference>
<dbReference type="EMBL" id="VVXH01000017">
    <property type="protein sequence ID" value="KAA2376161.1"/>
    <property type="molecule type" value="Genomic_DNA"/>
</dbReference>
<dbReference type="SUPFAM" id="SSF54523">
    <property type="entry name" value="Pili subunits"/>
    <property type="match status" value="1"/>
</dbReference>
<feature type="transmembrane region" description="Helical" evidence="1">
    <location>
        <begin position="20"/>
        <end position="41"/>
    </location>
</feature>
<reference evidence="3" key="2">
    <citation type="journal article" date="2018" name="BMC Genomics">
        <title>Whole genome sequencing and function prediction of 133 gut anaerobes isolated from chicken caecum in pure cultures.</title>
        <authorList>
            <person name="Medvecky M."/>
            <person name="Cejkova D."/>
            <person name="Polansky O."/>
            <person name="Karasova D."/>
            <person name="Kubasova T."/>
            <person name="Cizek A."/>
            <person name="Rychlik I."/>
        </authorList>
    </citation>
    <scope>NUCLEOTIDE SEQUENCE</scope>
    <source>
        <strain evidence="3">An90</strain>
    </source>
</reference>
<keyword evidence="1" id="KW-0472">Membrane</keyword>
<organism evidence="3 4">
    <name type="scientific">Alistipes onderdonkii</name>
    <dbReference type="NCBI Taxonomy" id="328813"/>
    <lineage>
        <taxon>Bacteria</taxon>
        <taxon>Pseudomonadati</taxon>
        <taxon>Bacteroidota</taxon>
        <taxon>Bacteroidia</taxon>
        <taxon>Bacteroidales</taxon>
        <taxon>Rikenellaceae</taxon>
        <taxon>Alistipes</taxon>
    </lineage>
</organism>
<dbReference type="Gene3D" id="3.30.700.10">
    <property type="entry name" value="Glycoprotein, Type 4 Pilin"/>
    <property type="match status" value="1"/>
</dbReference>
<reference evidence="4" key="1">
    <citation type="submission" date="2017-04" db="EMBL/GenBank/DDBJ databases">
        <title>Function of individual gut microbiota members based on whole genome sequencing of pure cultures obtained from chicken caecum.</title>
        <authorList>
            <person name="Medvecky M."/>
            <person name="Cejkova D."/>
            <person name="Polansky O."/>
            <person name="Karasova D."/>
            <person name="Kubasova T."/>
            <person name="Cizek A."/>
            <person name="Rychlik I."/>
        </authorList>
    </citation>
    <scope>NUCLEOTIDE SEQUENCE [LARGE SCALE GENOMIC DNA]</scope>
    <source>
        <strain evidence="4">An90</strain>
    </source>
</reference>
<name>A0A1Y3QXY8_9BACT</name>
<evidence type="ECO:0000313" key="5">
    <source>
        <dbReference type="Proteomes" id="UP000322940"/>
    </source>
</evidence>
<dbReference type="RefSeq" id="WP_032134349.1">
    <property type="nucleotide sequence ID" value="NZ_AP031440.1"/>
</dbReference>
<dbReference type="Proteomes" id="UP000322940">
    <property type="component" value="Unassembled WGS sequence"/>
</dbReference>
<comment type="caution">
    <text evidence="3">The sequence shown here is derived from an EMBL/GenBank/DDBJ whole genome shotgun (WGS) entry which is preliminary data.</text>
</comment>
<dbReference type="InterPro" id="IPR012902">
    <property type="entry name" value="N_methyl_site"/>
</dbReference>
<evidence type="ECO:0000313" key="2">
    <source>
        <dbReference type="EMBL" id="KAA2376161.1"/>
    </source>
</evidence>
<dbReference type="Pfam" id="PF07963">
    <property type="entry name" value="N_methyl"/>
    <property type="match status" value="1"/>
</dbReference>
<dbReference type="EMBL" id="NFHB01000009">
    <property type="protein sequence ID" value="OUN02279.1"/>
    <property type="molecule type" value="Genomic_DNA"/>
</dbReference>
<keyword evidence="1" id="KW-0812">Transmembrane</keyword>
<dbReference type="AlphaFoldDB" id="A0A1Y3QXY8"/>
<proteinExistence type="predicted"/>
<keyword evidence="1" id="KW-1133">Transmembrane helix</keyword>
<dbReference type="InterPro" id="IPR045584">
    <property type="entry name" value="Pilin-like"/>
</dbReference>
<sequence length="138" mass="15579">MRTPSLVYPRLRAFSLPELLVVLVIIGILVLIALPNLMPLISRAKATEAQQQLTFLHTLQKSNFYTYSRYSASLEELGFEQQELVTDGGRANYLIEIVEATEHGFRATATAVVDFDGDGTYNVWEINQDKELKETVKD</sequence>
<dbReference type="Proteomes" id="UP000195772">
    <property type="component" value="Unassembled WGS sequence"/>
</dbReference>
<evidence type="ECO:0000256" key="1">
    <source>
        <dbReference type="SAM" id="Phobius"/>
    </source>
</evidence>
<gene>
    <name evidence="3" type="ORF">B5G41_12405</name>
    <name evidence="2" type="ORF">F2Y10_14090</name>
</gene>
<dbReference type="NCBIfam" id="TIGR02532">
    <property type="entry name" value="IV_pilin_GFxxxE"/>
    <property type="match status" value="1"/>
</dbReference>
<evidence type="ECO:0000313" key="3">
    <source>
        <dbReference type="EMBL" id="OUN02279.1"/>
    </source>
</evidence>
<accession>A0A1Y3QXY8</accession>
<protein>
    <submittedName>
        <fullName evidence="3">General secretion pathway protein GspG</fullName>
    </submittedName>
    <submittedName>
        <fullName evidence="2">Prepilin-type N-terminal cleavage/methylation domain-containing protein</fullName>
    </submittedName>
</protein>
<evidence type="ECO:0000313" key="4">
    <source>
        <dbReference type="Proteomes" id="UP000195772"/>
    </source>
</evidence>
<dbReference type="OrthoDB" id="1003953at2"/>